<reference evidence="10 11" key="1">
    <citation type="submission" date="2019-05" db="EMBL/GenBank/DDBJ databases">
        <title>A Chromosome-scale Meerkat (S. suricatta) Genome Assembly.</title>
        <authorList>
            <person name="Dudchenko O."/>
            <person name="Lieberman Aiden E."/>
            <person name="Tung J."/>
            <person name="Barreiro L.B."/>
            <person name="Clutton-Brock T.H."/>
        </authorList>
    </citation>
    <scope>NUCLEOTIDE SEQUENCE [LARGE SCALE GENOMIC DNA]</scope>
</reference>
<evidence type="ECO:0000256" key="4">
    <source>
        <dbReference type="ARBA" id="ARBA00022832"/>
    </source>
</evidence>
<organism evidence="10 11">
    <name type="scientific">Suricata suricatta</name>
    <name type="common">Meerkat</name>
    <dbReference type="NCBI Taxonomy" id="37032"/>
    <lineage>
        <taxon>Eukaryota</taxon>
        <taxon>Metazoa</taxon>
        <taxon>Chordata</taxon>
        <taxon>Craniata</taxon>
        <taxon>Vertebrata</taxon>
        <taxon>Euteleostomi</taxon>
        <taxon>Mammalia</taxon>
        <taxon>Eutheria</taxon>
        <taxon>Laurasiatheria</taxon>
        <taxon>Carnivora</taxon>
        <taxon>Feliformia</taxon>
        <taxon>Herpestidae</taxon>
        <taxon>Suricata</taxon>
    </lineage>
</organism>
<accession>A0A673TM68</accession>
<dbReference type="PANTHER" id="PTHR43272">
    <property type="entry name" value="LONG-CHAIN-FATTY-ACID--COA LIGASE"/>
    <property type="match status" value="1"/>
</dbReference>
<evidence type="ECO:0000256" key="2">
    <source>
        <dbReference type="ARBA" id="ARBA00022598"/>
    </source>
</evidence>
<evidence type="ECO:0000256" key="6">
    <source>
        <dbReference type="ARBA" id="ARBA00024484"/>
    </source>
</evidence>
<reference evidence="10" key="2">
    <citation type="submission" date="2025-08" db="UniProtKB">
        <authorList>
            <consortium name="Ensembl"/>
        </authorList>
    </citation>
    <scope>IDENTIFICATION</scope>
</reference>
<keyword evidence="2" id="KW-0436">Ligase</keyword>
<keyword evidence="4" id="KW-0276">Fatty acid metabolism</keyword>
<dbReference type="InterPro" id="IPR000873">
    <property type="entry name" value="AMP-dep_synth/lig_dom"/>
</dbReference>
<feature type="region of interest" description="Disordered" evidence="8">
    <location>
        <begin position="1"/>
        <end position="23"/>
    </location>
</feature>
<evidence type="ECO:0000256" key="8">
    <source>
        <dbReference type="SAM" id="MobiDB-lite"/>
    </source>
</evidence>
<dbReference type="SUPFAM" id="SSF56801">
    <property type="entry name" value="Acetyl-CoA synthetase-like"/>
    <property type="match status" value="1"/>
</dbReference>
<protein>
    <recommendedName>
        <fullName evidence="7">long-chain-fatty-acid--CoA ligase</fullName>
        <ecNumber evidence="7">6.2.1.3</ecNumber>
    </recommendedName>
</protein>
<keyword evidence="1" id="KW-0963">Cytoplasm</keyword>
<comment type="catalytic activity">
    <reaction evidence="6">
        <text>a long-chain fatty acid + ATP + CoA = a long-chain fatty acyl-CoA + AMP + diphosphate</text>
        <dbReference type="Rhea" id="RHEA:15421"/>
        <dbReference type="ChEBI" id="CHEBI:30616"/>
        <dbReference type="ChEBI" id="CHEBI:33019"/>
        <dbReference type="ChEBI" id="CHEBI:57287"/>
        <dbReference type="ChEBI" id="CHEBI:57560"/>
        <dbReference type="ChEBI" id="CHEBI:83139"/>
        <dbReference type="ChEBI" id="CHEBI:456215"/>
        <dbReference type="EC" id="6.2.1.3"/>
    </reaction>
    <physiologicalReaction direction="left-to-right" evidence="6">
        <dbReference type="Rhea" id="RHEA:15422"/>
    </physiologicalReaction>
</comment>
<dbReference type="EC" id="6.2.1.3" evidence="7"/>
<dbReference type="Proteomes" id="UP000472268">
    <property type="component" value="Chromosome 12"/>
</dbReference>
<dbReference type="GO" id="GO:0004467">
    <property type="term" value="F:long-chain fatty acid-CoA ligase activity"/>
    <property type="evidence" value="ECO:0007669"/>
    <property type="project" value="UniProtKB-EC"/>
</dbReference>
<dbReference type="GO" id="GO:0005783">
    <property type="term" value="C:endoplasmic reticulum"/>
    <property type="evidence" value="ECO:0007669"/>
    <property type="project" value="TreeGrafter"/>
</dbReference>
<evidence type="ECO:0000256" key="7">
    <source>
        <dbReference type="ARBA" id="ARBA00026121"/>
    </source>
</evidence>
<gene>
    <name evidence="10" type="primary">LOC115273424</name>
</gene>
<dbReference type="GO" id="GO:0016020">
    <property type="term" value="C:membrane"/>
    <property type="evidence" value="ECO:0007669"/>
    <property type="project" value="TreeGrafter"/>
</dbReference>
<evidence type="ECO:0000256" key="3">
    <source>
        <dbReference type="ARBA" id="ARBA00022741"/>
    </source>
</evidence>
<dbReference type="GO" id="GO:0005524">
    <property type="term" value="F:ATP binding"/>
    <property type="evidence" value="ECO:0007669"/>
    <property type="project" value="UniProtKB-KW"/>
</dbReference>
<dbReference type="InterPro" id="IPR042099">
    <property type="entry name" value="ANL_N_sf"/>
</dbReference>
<proteinExistence type="predicted"/>
<sequence length="686" mass="77087">YSGRHVLENPQPCPLPPTWGLPGPEPRLPTGQHYWTTKRDGEVELRQEDAFASQVPITVHDMVMNTAIRYANYVALGSKHRNGWHLLTYIEGLACPHRPHKGLLSQLGLQRFHSVGIMGLNSEEWVIASIGAIMAGGFSVGMLSTNSPKACQVIAASSEMDIFVVDNDKQLQKIIQIQGSLKHLKAIVQYKERIRTPLHNLYSWNSFLDLADYVSEDTLNHVIDSQKPNQCCTLVYTLSITGPPKAMMLSHDNITWTTEIIAQSLSYKSPPEKQEVLVSYLPLSYLAAQLLDMWITISVAGTLYFAQSDALRVSRAPGSPAVGSLINTLREVKPTVFYGVPWVWDRLLDTLKTSQLASTPFRRRLDKWAMWLGLRAKKRQMLEQSHLPLCFGLAKKVTFNQAQRFLGLHRSRQYFNLGMGLSKATTEYFLSLNMPICELYGLPESTGVHTLSHQEDFRLLSCGKSLPGTYTRTQKENEDGIGDIHVWGRNVFMGYLNDEKRTREKIDLYGWMHTGDLGLLDHDGFLYVLGNENDIITLSSGEKINPNPMEQLVKRCIPIVRYVVLVGEGAPYLCALLTLKCQINPDTGEPRNALTSEAVALCRQLRSHSTRLSDIIYHKDPVVMNFISQGINAANAQVTSDSAKIVKWTILETDFSVVGGELGEQRANVAKIYQQEIESFYAEDEY</sequence>
<evidence type="ECO:0000256" key="1">
    <source>
        <dbReference type="ARBA" id="ARBA00022490"/>
    </source>
</evidence>
<evidence type="ECO:0000256" key="5">
    <source>
        <dbReference type="ARBA" id="ARBA00022840"/>
    </source>
</evidence>
<evidence type="ECO:0000313" key="10">
    <source>
        <dbReference type="Ensembl" id="ENSSSUP00005010146.1"/>
    </source>
</evidence>
<keyword evidence="11" id="KW-1185">Reference proteome</keyword>
<dbReference type="Ensembl" id="ENSSSUT00005011638.1">
    <property type="protein sequence ID" value="ENSSSUP00005010146.1"/>
    <property type="gene ID" value="ENSSSUG00005006212.1"/>
</dbReference>
<evidence type="ECO:0000259" key="9">
    <source>
        <dbReference type="Pfam" id="PF00501"/>
    </source>
</evidence>
<dbReference type="Gene3D" id="3.40.50.12780">
    <property type="entry name" value="N-terminal domain of ligase-like"/>
    <property type="match status" value="1"/>
</dbReference>
<reference evidence="10" key="3">
    <citation type="submission" date="2025-09" db="UniProtKB">
        <authorList>
            <consortium name="Ensembl"/>
        </authorList>
    </citation>
    <scope>IDENTIFICATION</scope>
</reference>
<evidence type="ECO:0000313" key="11">
    <source>
        <dbReference type="Proteomes" id="UP000472268"/>
    </source>
</evidence>
<name>A0A673TM68_SURSU</name>
<keyword evidence="5" id="KW-0067">ATP-binding</keyword>
<feature type="compositionally biased region" description="Pro residues" evidence="8">
    <location>
        <begin position="11"/>
        <end position="23"/>
    </location>
</feature>
<keyword evidence="4" id="KW-0443">Lipid metabolism</keyword>
<feature type="domain" description="AMP-dependent synthetase/ligase" evidence="9">
    <location>
        <begin position="69"/>
        <end position="496"/>
    </location>
</feature>
<dbReference type="Pfam" id="PF23562">
    <property type="entry name" value="AMP-binding_C_3"/>
    <property type="match status" value="1"/>
</dbReference>
<dbReference type="PANTHER" id="PTHR43272:SF101">
    <property type="entry name" value="ACYL-COA SYNTHETASE BUBBLEGUM FAMILY MEMBER 2-RELATED"/>
    <property type="match status" value="1"/>
</dbReference>
<dbReference type="Pfam" id="PF00501">
    <property type="entry name" value="AMP-binding"/>
    <property type="match status" value="1"/>
</dbReference>
<keyword evidence="3" id="KW-0547">Nucleotide-binding</keyword>
<dbReference type="AlphaFoldDB" id="A0A673TM68"/>